<comment type="cofactor">
    <cofactor evidence="11">
        <name>Zn(2+)</name>
        <dbReference type="ChEBI" id="CHEBI:29105"/>
    </cofactor>
    <text evidence="11">Binds 2 Zn(2+) ions per subunit.</text>
</comment>
<sequence length="598" mass="68147">MPQLPFQHDTLATTSENALLHVTEQWLDADSVQQSCSSCISALQLIKSLSYTSEKLLIRALINVCKRTKRVSADVCKGMMEEQVPIARKVIKTMDISGRDGHLLCAAVAGSCPYPEVEPFNITFPKPKPDDYPIPEPSGDLLTILHLSDWHVDPEYETNADAVCDKPFCCRSSFTDYNNVTKPASMWGEYTCDTPLALVESMLEYIEEELPDVDFGLMTGDIPPHEVWNTLPFLKTQLIHEGAYALLHAHFDSEELVNTRLYPAIGNHEAAPTNNFPLSGSNYDENHEYLSLQWMYDTLMSRWRSWTALGDHAYVETKTGSYAAYPVPGLKLISLNTNFCYTLNWWLYQRPGELDPDGMLSWLVRQLQDAEDRKERVWIVGHISPGDSTCFHDYSNYYHQIVERYAPHVIVAQFFGHTHKDEFQLFYRSDQQAAETAISVGYIGPSITPFLNVNPGFRVYKVDSRTFEVVDAITYIADLDRATSWLDTPNWHVEYSARDAYHSPKANLPHGQSPLLASWWHKVTEEMESNNATFEKYWRYRSKSSPIVRPCDESCMEETICNIRAGKAEHRCDFEPDRLPIDPSACGLGLHQIDQLSQ</sequence>
<dbReference type="CDD" id="cd00842">
    <property type="entry name" value="MPP_ASMase"/>
    <property type="match status" value="1"/>
</dbReference>
<feature type="disulfide bond" evidence="12">
    <location>
        <begin position="164"/>
        <end position="169"/>
    </location>
</feature>
<keyword evidence="15" id="KW-1185">Reference proteome</keyword>
<feature type="disulfide bond" evidence="12">
    <location>
        <begin position="36"/>
        <end position="112"/>
    </location>
</feature>
<dbReference type="SUPFAM" id="SSF56300">
    <property type="entry name" value="Metallo-dependent phosphatases"/>
    <property type="match status" value="1"/>
</dbReference>
<evidence type="ECO:0000256" key="9">
    <source>
        <dbReference type="ARBA" id="ARBA00023180"/>
    </source>
</evidence>
<comment type="subcellular location">
    <subcellularLocation>
        <location evidence="1">Secreted</location>
    </subcellularLocation>
</comment>
<keyword evidence="4 11" id="KW-0479">Metal-binding</keyword>
<feature type="disulfide bond" evidence="12">
    <location>
        <begin position="65"/>
        <end position="76"/>
    </location>
</feature>
<gene>
    <name evidence="14" type="ORF">DM01DRAFT_257294</name>
</gene>
<feature type="binding site" evidence="11">
    <location>
        <position position="221"/>
    </location>
    <ligand>
        <name>Zn(2+)</name>
        <dbReference type="ChEBI" id="CHEBI:29105"/>
        <label>2</label>
    </ligand>
</feature>
<dbReference type="InterPro" id="IPR008139">
    <property type="entry name" value="SaposinB_dom"/>
</dbReference>
<evidence type="ECO:0000256" key="1">
    <source>
        <dbReference type="ARBA" id="ARBA00004613"/>
    </source>
</evidence>
<keyword evidence="3" id="KW-0964">Secreted</keyword>
<evidence type="ECO:0000313" key="14">
    <source>
        <dbReference type="EMBL" id="ORX59557.1"/>
    </source>
</evidence>
<feature type="binding site" evidence="11">
    <location>
        <position position="221"/>
    </location>
    <ligand>
        <name>Zn(2+)</name>
        <dbReference type="ChEBI" id="CHEBI:29105"/>
        <label>1</label>
    </ligand>
</feature>
<dbReference type="InterPro" id="IPR004843">
    <property type="entry name" value="Calcineurin-like_PHP"/>
</dbReference>
<feature type="disulfide bond" evidence="12">
    <location>
        <begin position="551"/>
        <end position="555"/>
    </location>
</feature>
<keyword evidence="6 10" id="KW-0378">Hydrolase</keyword>
<dbReference type="Gene3D" id="3.60.21.10">
    <property type="match status" value="1"/>
</dbReference>
<dbReference type="PROSITE" id="PS50015">
    <property type="entry name" value="SAP_B"/>
    <property type="match status" value="1"/>
</dbReference>
<evidence type="ECO:0000256" key="7">
    <source>
        <dbReference type="ARBA" id="ARBA00022833"/>
    </source>
</evidence>
<evidence type="ECO:0000259" key="13">
    <source>
        <dbReference type="PROSITE" id="PS50015"/>
    </source>
</evidence>
<keyword evidence="10" id="KW-0326">Glycosidase</keyword>
<comment type="function">
    <text evidence="10">Converts sphingomyelin to ceramide.</text>
</comment>
<dbReference type="GO" id="GO:0006685">
    <property type="term" value="P:sphingomyelin catabolic process"/>
    <property type="evidence" value="ECO:0007669"/>
    <property type="project" value="UniProtKB-UniRule"/>
</dbReference>
<dbReference type="InterPro" id="IPR041805">
    <property type="entry name" value="ASMase/PPN1_MPP"/>
</dbReference>
<evidence type="ECO:0000256" key="3">
    <source>
        <dbReference type="ARBA" id="ARBA00022525"/>
    </source>
</evidence>
<feature type="binding site" evidence="11">
    <location>
        <position position="149"/>
    </location>
    <ligand>
        <name>Zn(2+)</name>
        <dbReference type="ChEBI" id="CHEBI:29105"/>
        <label>1</label>
    </ligand>
</feature>
<dbReference type="GO" id="GO:0016798">
    <property type="term" value="F:hydrolase activity, acting on glycosyl bonds"/>
    <property type="evidence" value="ECO:0007669"/>
    <property type="project" value="UniProtKB-KW"/>
</dbReference>
<dbReference type="Pfam" id="PF00149">
    <property type="entry name" value="Metallophos"/>
    <property type="match status" value="1"/>
</dbReference>
<dbReference type="Proteomes" id="UP000242146">
    <property type="component" value="Unassembled WGS sequence"/>
</dbReference>
<comment type="similarity">
    <text evidence="2 10">Belongs to the acid sphingomyelinase family.</text>
</comment>
<evidence type="ECO:0000256" key="10">
    <source>
        <dbReference type="PIRNR" id="PIRNR000948"/>
    </source>
</evidence>
<evidence type="ECO:0000256" key="11">
    <source>
        <dbReference type="PIRSR" id="PIRSR000948-1"/>
    </source>
</evidence>
<feature type="domain" description="Saposin B-type" evidence="13">
    <location>
        <begin position="32"/>
        <end position="116"/>
    </location>
</feature>
<keyword evidence="9" id="KW-0325">Glycoprotein</keyword>
<protein>
    <recommendedName>
        <fullName evidence="10">Sphingomyelin phosphodiesterase</fullName>
    </recommendedName>
</protein>
<evidence type="ECO:0000256" key="12">
    <source>
        <dbReference type="PIRSR" id="PIRSR000948-2"/>
    </source>
</evidence>
<dbReference type="Pfam" id="PF19272">
    <property type="entry name" value="ASMase_C"/>
    <property type="match status" value="1"/>
</dbReference>
<dbReference type="EMBL" id="MCGT01000005">
    <property type="protein sequence ID" value="ORX59557.1"/>
    <property type="molecule type" value="Genomic_DNA"/>
</dbReference>
<keyword evidence="8 12" id="KW-1015">Disulfide bond</keyword>
<reference evidence="14 15" key="1">
    <citation type="submission" date="2016-07" db="EMBL/GenBank/DDBJ databases">
        <title>Pervasive Adenine N6-methylation of Active Genes in Fungi.</title>
        <authorList>
            <consortium name="DOE Joint Genome Institute"/>
            <person name="Mondo S.J."/>
            <person name="Dannebaum R.O."/>
            <person name="Kuo R.C."/>
            <person name="Labutti K."/>
            <person name="Haridas S."/>
            <person name="Kuo A."/>
            <person name="Salamov A."/>
            <person name="Ahrendt S.R."/>
            <person name="Lipzen A."/>
            <person name="Sullivan W."/>
            <person name="Andreopoulos W.B."/>
            <person name="Clum A."/>
            <person name="Lindquist E."/>
            <person name="Daum C."/>
            <person name="Ramamoorthy G.K."/>
            <person name="Gryganskyi A."/>
            <person name="Culley D."/>
            <person name="Magnuson J.K."/>
            <person name="James T.Y."/>
            <person name="O'Malley M.A."/>
            <person name="Stajich J.E."/>
            <person name="Spatafora J.W."/>
            <person name="Visel A."/>
            <person name="Grigoriev I.V."/>
        </authorList>
    </citation>
    <scope>NUCLEOTIDE SEQUENCE [LARGE SCALE GENOMIC DNA]</scope>
    <source>
        <strain evidence="14 15">NRRL 3301</strain>
    </source>
</reference>
<dbReference type="InterPro" id="IPR011160">
    <property type="entry name" value="Sphingomy_PDE"/>
</dbReference>
<accession>A0A1X2GQY6</accession>
<evidence type="ECO:0000256" key="5">
    <source>
        <dbReference type="ARBA" id="ARBA00022729"/>
    </source>
</evidence>
<feature type="binding site" evidence="11">
    <location>
        <position position="417"/>
    </location>
    <ligand>
        <name>Zn(2+)</name>
        <dbReference type="ChEBI" id="CHEBI:29105"/>
        <label>2</label>
    </ligand>
</feature>
<dbReference type="GO" id="GO:0005615">
    <property type="term" value="C:extracellular space"/>
    <property type="evidence" value="ECO:0007669"/>
    <property type="project" value="TreeGrafter"/>
</dbReference>
<proteinExistence type="inferred from homology"/>
<dbReference type="GO" id="GO:0046513">
    <property type="term" value="P:ceramide biosynthetic process"/>
    <property type="evidence" value="ECO:0007669"/>
    <property type="project" value="UniProtKB-ARBA"/>
</dbReference>
<feature type="binding site" evidence="11">
    <location>
        <position position="151"/>
    </location>
    <ligand>
        <name>Zn(2+)</name>
        <dbReference type="ChEBI" id="CHEBI:29105"/>
        <label>1</label>
    </ligand>
</feature>
<dbReference type="PANTHER" id="PTHR10340:SF34">
    <property type="entry name" value="SPHINGOMYELIN PHOSPHODIESTERASE"/>
    <property type="match status" value="1"/>
</dbReference>
<evidence type="ECO:0000313" key="15">
    <source>
        <dbReference type="Proteomes" id="UP000242146"/>
    </source>
</evidence>
<dbReference type="GO" id="GO:0016020">
    <property type="term" value="C:membrane"/>
    <property type="evidence" value="ECO:0007669"/>
    <property type="project" value="GOC"/>
</dbReference>
<evidence type="ECO:0000256" key="8">
    <source>
        <dbReference type="ARBA" id="ARBA00023157"/>
    </source>
</evidence>
<keyword evidence="5" id="KW-0732">Signal</keyword>
<keyword evidence="7 11" id="KW-0862">Zinc</keyword>
<evidence type="ECO:0000256" key="4">
    <source>
        <dbReference type="ARBA" id="ARBA00022723"/>
    </source>
</evidence>
<name>A0A1X2GQY6_9FUNG</name>
<dbReference type="InterPro" id="IPR029052">
    <property type="entry name" value="Metallo-depent_PP-like"/>
</dbReference>
<dbReference type="OrthoDB" id="282973at2759"/>
<feature type="disulfide bond" evidence="12">
    <location>
        <begin position="340"/>
        <end position="390"/>
    </location>
</feature>
<dbReference type="GO" id="GO:0004767">
    <property type="term" value="F:sphingomyelin phosphodiesterase activity"/>
    <property type="evidence" value="ECO:0007669"/>
    <property type="project" value="UniProtKB-UniRule"/>
</dbReference>
<feature type="binding site" evidence="11">
    <location>
        <position position="419"/>
    </location>
    <ligand>
        <name>Zn(2+)</name>
        <dbReference type="ChEBI" id="CHEBI:29105"/>
        <label>1</label>
    </ligand>
</feature>
<comment type="caution">
    <text evidence="14">The sequence shown here is derived from an EMBL/GenBank/DDBJ whole genome shotgun (WGS) entry which is preliminary data.</text>
</comment>
<evidence type="ECO:0000256" key="2">
    <source>
        <dbReference type="ARBA" id="ARBA00008234"/>
    </source>
</evidence>
<dbReference type="InterPro" id="IPR045473">
    <property type="entry name" value="ASM_C"/>
</dbReference>
<dbReference type="PANTHER" id="PTHR10340">
    <property type="entry name" value="SPHINGOMYELIN PHOSPHODIESTERASE"/>
    <property type="match status" value="1"/>
</dbReference>
<organism evidence="14 15">
    <name type="scientific">Hesseltinella vesiculosa</name>
    <dbReference type="NCBI Taxonomy" id="101127"/>
    <lineage>
        <taxon>Eukaryota</taxon>
        <taxon>Fungi</taxon>
        <taxon>Fungi incertae sedis</taxon>
        <taxon>Mucoromycota</taxon>
        <taxon>Mucoromycotina</taxon>
        <taxon>Mucoromycetes</taxon>
        <taxon>Mucorales</taxon>
        <taxon>Cunninghamellaceae</taxon>
        <taxon>Hesseltinella</taxon>
    </lineage>
</organism>
<feature type="binding site" evidence="11">
    <location>
        <position position="267"/>
    </location>
    <ligand>
        <name>Zn(2+)</name>
        <dbReference type="ChEBI" id="CHEBI:29105"/>
        <label>2</label>
    </ligand>
</feature>
<dbReference type="STRING" id="101127.A0A1X2GQY6"/>
<dbReference type="PIRSF" id="PIRSF000948">
    <property type="entry name" value="Sphingomy_PDE"/>
    <property type="match status" value="1"/>
</dbReference>
<feature type="binding site" evidence="11">
    <location>
        <position position="382"/>
    </location>
    <ligand>
        <name>Zn(2+)</name>
        <dbReference type="ChEBI" id="CHEBI:29105"/>
        <label>2</label>
    </ligand>
</feature>
<dbReference type="GO" id="GO:0046872">
    <property type="term" value="F:metal ion binding"/>
    <property type="evidence" value="ECO:0007669"/>
    <property type="project" value="UniProtKB-KW"/>
</dbReference>
<dbReference type="AlphaFoldDB" id="A0A1X2GQY6"/>
<evidence type="ECO:0000256" key="6">
    <source>
        <dbReference type="ARBA" id="ARBA00022801"/>
    </source>
</evidence>
<feature type="disulfide bond" evidence="12">
    <location>
        <begin position="170"/>
        <end position="192"/>
    </location>
</feature>